<reference evidence="3 4" key="1">
    <citation type="journal article" date="2012" name="BMC Genomics">
        <title>Comparative genomics of the white-rot fungi, Phanerochaete carnosa and P. chrysosporium, to elucidate the genetic basis of the distinct wood types they colonize.</title>
        <authorList>
            <person name="Suzuki H."/>
            <person name="MacDonald J."/>
            <person name="Syed K."/>
            <person name="Salamov A."/>
            <person name="Hori C."/>
            <person name="Aerts A."/>
            <person name="Henrissat B."/>
            <person name="Wiebenga A."/>
            <person name="vanKuyk P.A."/>
            <person name="Barry K."/>
            <person name="Lindquist E."/>
            <person name="LaButti K."/>
            <person name="Lapidus A."/>
            <person name="Lucas S."/>
            <person name="Coutinho P."/>
            <person name="Gong Y."/>
            <person name="Samejima M."/>
            <person name="Mahadevan R."/>
            <person name="Abou-Zaid M."/>
            <person name="de Vries R.P."/>
            <person name="Igarashi K."/>
            <person name="Yadav J.S."/>
            <person name="Grigoriev I.V."/>
            <person name="Master E.R."/>
        </authorList>
    </citation>
    <scope>NUCLEOTIDE SEQUENCE [LARGE SCALE GENOMIC DNA]</scope>
    <source>
        <strain evidence="3 4">HHB-10118-sp</strain>
    </source>
</reference>
<feature type="transmembrane region" description="Helical" evidence="1">
    <location>
        <begin position="161"/>
        <end position="184"/>
    </location>
</feature>
<evidence type="ECO:0000313" key="4">
    <source>
        <dbReference type="Proteomes" id="UP000008370"/>
    </source>
</evidence>
<dbReference type="RefSeq" id="XP_007398644.1">
    <property type="nucleotide sequence ID" value="XM_007398582.1"/>
</dbReference>
<gene>
    <name evidence="3" type="ORF">PHACADRAFT_211566</name>
</gene>
<evidence type="ECO:0000313" key="3">
    <source>
        <dbReference type="EMBL" id="EKM52292.1"/>
    </source>
</evidence>
<protein>
    <recommendedName>
        <fullName evidence="2">DUF6534 domain-containing protein</fullName>
    </recommendedName>
</protein>
<keyword evidence="1" id="KW-0812">Transmembrane</keyword>
<dbReference type="HOGENOM" id="CLU_046025_5_3_1"/>
<dbReference type="Pfam" id="PF20152">
    <property type="entry name" value="DUF6534"/>
    <property type="match status" value="1"/>
</dbReference>
<evidence type="ECO:0000256" key="1">
    <source>
        <dbReference type="SAM" id="Phobius"/>
    </source>
</evidence>
<dbReference type="InParanoid" id="K5WPQ2"/>
<dbReference type="PANTHER" id="PTHR40465:SF1">
    <property type="entry name" value="DUF6534 DOMAIN-CONTAINING PROTEIN"/>
    <property type="match status" value="1"/>
</dbReference>
<proteinExistence type="predicted"/>
<feature type="transmembrane region" description="Helical" evidence="1">
    <location>
        <begin position="205"/>
        <end position="225"/>
    </location>
</feature>
<organism evidence="3 4">
    <name type="scientific">Phanerochaete carnosa (strain HHB-10118-sp)</name>
    <name type="common">White-rot fungus</name>
    <name type="synonym">Peniophora carnosa</name>
    <dbReference type="NCBI Taxonomy" id="650164"/>
    <lineage>
        <taxon>Eukaryota</taxon>
        <taxon>Fungi</taxon>
        <taxon>Dikarya</taxon>
        <taxon>Basidiomycota</taxon>
        <taxon>Agaricomycotina</taxon>
        <taxon>Agaricomycetes</taxon>
        <taxon>Polyporales</taxon>
        <taxon>Phanerochaetaceae</taxon>
        <taxon>Phanerochaete</taxon>
    </lineage>
</organism>
<feature type="transmembrane region" description="Helical" evidence="1">
    <location>
        <begin position="12"/>
        <end position="33"/>
    </location>
</feature>
<accession>K5WPQ2</accession>
<dbReference type="GeneID" id="18913124"/>
<dbReference type="OrthoDB" id="2535105at2759"/>
<feature type="transmembrane region" description="Helical" evidence="1">
    <location>
        <begin position="89"/>
        <end position="110"/>
    </location>
</feature>
<dbReference type="EMBL" id="JH930475">
    <property type="protein sequence ID" value="EKM52292.1"/>
    <property type="molecule type" value="Genomic_DNA"/>
</dbReference>
<evidence type="ECO:0000259" key="2">
    <source>
        <dbReference type="Pfam" id="PF20152"/>
    </source>
</evidence>
<name>K5WPQ2_PHACS</name>
<dbReference type="InterPro" id="IPR045339">
    <property type="entry name" value="DUF6534"/>
</dbReference>
<feature type="transmembrane region" description="Helical" evidence="1">
    <location>
        <begin position="54"/>
        <end position="77"/>
    </location>
</feature>
<sequence length="334" mass="36750">MSAAVLPSHTVLNLTFGSLLLGTFASAVFYGIICQQCLTFFHRFAKESLVLKSCVAAVWVIDSAHLAFAICSVYILLMNNMGQLSGVFPSTFVGVTMTTAVSDTFVRGMFVYRLWIMSEKQWAVLVIPIILSVANLGAAVSATIEIVHVKTLVFTPALKEIFIADLVMLIVTDFYIAATICYFLRRPRRQVSALTLSITRTIMMYTINTGLVTSVAWLVCLITDVTMPNDFIQFGIYLPTNDLYNICLLTSLNARKHLRAENRGTVAILMNGINGNLQRPATGDPLGNLSMRNPRSHRFAYVKGEPTSPIQVGIIHKPSEETDAGAVFQQKSPV</sequence>
<dbReference type="Proteomes" id="UP000008370">
    <property type="component" value="Unassembled WGS sequence"/>
</dbReference>
<dbReference type="KEGG" id="pco:PHACADRAFT_211566"/>
<feature type="domain" description="DUF6534" evidence="2">
    <location>
        <begin position="170"/>
        <end position="257"/>
    </location>
</feature>
<feature type="transmembrane region" description="Helical" evidence="1">
    <location>
        <begin position="122"/>
        <end position="149"/>
    </location>
</feature>
<dbReference type="AlphaFoldDB" id="K5WPQ2"/>
<keyword evidence="1" id="KW-1133">Transmembrane helix</keyword>
<dbReference type="PANTHER" id="PTHR40465">
    <property type="entry name" value="CHROMOSOME 1, WHOLE GENOME SHOTGUN SEQUENCE"/>
    <property type="match status" value="1"/>
</dbReference>
<keyword evidence="1" id="KW-0472">Membrane</keyword>
<keyword evidence="4" id="KW-1185">Reference proteome</keyword>